<proteinExistence type="predicted"/>
<evidence type="ECO:0000313" key="2">
    <source>
        <dbReference type="EMBL" id="PKH15691.1"/>
    </source>
</evidence>
<dbReference type="EMBL" id="NVXX01000042">
    <property type="protein sequence ID" value="PKH15691.1"/>
    <property type="molecule type" value="Genomic_DNA"/>
</dbReference>
<evidence type="ECO:0000313" key="3">
    <source>
        <dbReference type="Proteomes" id="UP000233564"/>
    </source>
</evidence>
<dbReference type="RefSeq" id="WP_065952651.1">
    <property type="nucleotide sequence ID" value="NZ_JACYMZ010000009.1"/>
</dbReference>
<feature type="compositionally biased region" description="Polar residues" evidence="1">
    <location>
        <begin position="56"/>
        <end position="71"/>
    </location>
</feature>
<protein>
    <recommendedName>
        <fullName evidence="4">Centrosomal protein 350kDa</fullName>
    </recommendedName>
</protein>
<dbReference type="AlphaFoldDB" id="A0A2N1DXW5"/>
<name>A0A2N1DXW5_PSEFL</name>
<feature type="compositionally biased region" description="Basic and acidic residues" evidence="1">
    <location>
        <begin position="35"/>
        <end position="47"/>
    </location>
</feature>
<accession>A0A2N1DXW5</accession>
<comment type="caution">
    <text evidence="2">The sequence shown here is derived from an EMBL/GenBank/DDBJ whole genome shotgun (WGS) entry which is preliminary data.</text>
</comment>
<organism evidence="2 3">
    <name type="scientific">Pseudomonas fluorescens</name>
    <dbReference type="NCBI Taxonomy" id="294"/>
    <lineage>
        <taxon>Bacteria</taxon>
        <taxon>Pseudomonadati</taxon>
        <taxon>Pseudomonadota</taxon>
        <taxon>Gammaproteobacteria</taxon>
        <taxon>Pseudomonadales</taxon>
        <taxon>Pseudomonadaceae</taxon>
        <taxon>Pseudomonas</taxon>
    </lineage>
</organism>
<gene>
    <name evidence="2" type="ORF">CIB54_22615</name>
</gene>
<reference evidence="2 3" key="1">
    <citation type="submission" date="2017-08" db="EMBL/GenBank/DDBJ databases">
        <authorList>
            <person name="de Groot N.N."/>
        </authorList>
    </citation>
    <scope>NUCLEOTIDE SEQUENCE [LARGE SCALE GENOMIC DNA]</scope>
    <source>
        <strain evidence="2 3">PfR 37</strain>
    </source>
</reference>
<dbReference type="Proteomes" id="UP000233564">
    <property type="component" value="Unassembled WGS sequence"/>
</dbReference>
<evidence type="ECO:0000256" key="1">
    <source>
        <dbReference type="SAM" id="MobiDB-lite"/>
    </source>
</evidence>
<evidence type="ECO:0008006" key="4">
    <source>
        <dbReference type="Google" id="ProtNLM"/>
    </source>
</evidence>
<sequence length="71" mass="7335">MVDDNNGPAAPYPGPQKQVPDLGEGHASGLDQAESEPKQGTGEKPEDWNPPPGNPGSDQDAQTDRNNGGAK</sequence>
<feature type="region of interest" description="Disordered" evidence="1">
    <location>
        <begin position="1"/>
        <end position="71"/>
    </location>
</feature>